<dbReference type="Pfam" id="PF13812">
    <property type="entry name" value="PPR_3"/>
    <property type="match status" value="1"/>
</dbReference>
<name>A0A0K9NYZ1_ZOSMR</name>
<dbReference type="NCBIfam" id="TIGR00756">
    <property type="entry name" value="PPR"/>
    <property type="match status" value="2"/>
</dbReference>
<evidence type="ECO:0000256" key="2">
    <source>
        <dbReference type="PROSITE-ProRule" id="PRU00708"/>
    </source>
</evidence>
<dbReference type="AlphaFoldDB" id="A0A0K9NYZ1"/>
<keyword evidence="1" id="KW-0677">Repeat</keyword>
<protein>
    <recommendedName>
        <fullName evidence="5">Pentatricopeptide repeat-containing protein</fullName>
    </recommendedName>
</protein>
<dbReference type="Pfam" id="PF01535">
    <property type="entry name" value="PPR"/>
    <property type="match status" value="3"/>
</dbReference>
<dbReference type="InterPro" id="IPR002885">
    <property type="entry name" value="PPR_rpt"/>
</dbReference>
<comment type="caution">
    <text evidence="3">The sequence shown here is derived from an EMBL/GenBank/DDBJ whole genome shotgun (WGS) entry which is preliminary data.</text>
</comment>
<dbReference type="InterPro" id="IPR011990">
    <property type="entry name" value="TPR-like_helical_dom_sf"/>
</dbReference>
<accession>A0A0K9NYZ1</accession>
<dbReference type="STRING" id="29655.A0A0K9NYZ1"/>
<dbReference type="PANTHER" id="PTHR47926:SF347">
    <property type="entry name" value="PENTATRICOPEPTIDE REPEAT-CONTAINING PROTEIN"/>
    <property type="match status" value="1"/>
</dbReference>
<dbReference type="Gene3D" id="1.25.40.10">
    <property type="entry name" value="Tetratricopeptide repeat domain"/>
    <property type="match status" value="5"/>
</dbReference>
<evidence type="ECO:0000313" key="3">
    <source>
        <dbReference type="EMBL" id="KMZ61943.1"/>
    </source>
</evidence>
<organism evidence="3 4">
    <name type="scientific">Zostera marina</name>
    <name type="common">Eelgrass</name>
    <dbReference type="NCBI Taxonomy" id="29655"/>
    <lineage>
        <taxon>Eukaryota</taxon>
        <taxon>Viridiplantae</taxon>
        <taxon>Streptophyta</taxon>
        <taxon>Embryophyta</taxon>
        <taxon>Tracheophyta</taxon>
        <taxon>Spermatophyta</taxon>
        <taxon>Magnoliopsida</taxon>
        <taxon>Liliopsida</taxon>
        <taxon>Zosteraceae</taxon>
        <taxon>Zostera</taxon>
    </lineage>
</organism>
<reference evidence="4" key="1">
    <citation type="journal article" date="2016" name="Nature">
        <title>The genome of the seagrass Zostera marina reveals angiosperm adaptation to the sea.</title>
        <authorList>
            <person name="Olsen J.L."/>
            <person name="Rouze P."/>
            <person name="Verhelst B."/>
            <person name="Lin Y.-C."/>
            <person name="Bayer T."/>
            <person name="Collen J."/>
            <person name="Dattolo E."/>
            <person name="De Paoli E."/>
            <person name="Dittami S."/>
            <person name="Maumus F."/>
            <person name="Michel G."/>
            <person name="Kersting A."/>
            <person name="Lauritano C."/>
            <person name="Lohaus R."/>
            <person name="Toepel M."/>
            <person name="Tonon T."/>
            <person name="Vanneste K."/>
            <person name="Amirebrahimi M."/>
            <person name="Brakel J."/>
            <person name="Bostroem C."/>
            <person name="Chovatia M."/>
            <person name="Grimwood J."/>
            <person name="Jenkins J.W."/>
            <person name="Jueterbock A."/>
            <person name="Mraz A."/>
            <person name="Stam W.T."/>
            <person name="Tice H."/>
            <person name="Bornberg-Bauer E."/>
            <person name="Green P.J."/>
            <person name="Pearson G.A."/>
            <person name="Procaccini G."/>
            <person name="Duarte C.M."/>
            <person name="Schmutz J."/>
            <person name="Reusch T.B.H."/>
            <person name="Van de Peer Y."/>
        </authorList>
    </citation>
    <scope>NUCLEOTIDE SEQUENCE [LARGE SCALE GENOMIC DNA]</scope>
    <source>
        <strain evidence="4">cv. Finnish</strain>
    </source>
</reference>
<feature type="repeat" description="PPR" evidence="2">
    <location>
        <begin position="338"/>
        <end position="372"/>
    </location>
</feature>
<dbReference type="Pfam" id="PF20431">
    <property type="entry name" value="E_motif"/>
    <property type="match status" value="1"/>
</dbReference>
<sequence>MQTAVDLLCKQNRKIVEFTSRGFFREAILLFKQLHSDDPHHLTCLAIVLPSVIKACQIQLEHLSTGLQIHALLIKTAHHRFQIPISNSLLMFYVKHSHIRQARFLFDTMPVKDVVSWACMINAYVQTHFLSEALILFKLLLDTRGGGGDIWADAVFRAKPQLVAMVISVCGRTGNLGFGKQIHAKIAVMSLHRCALISSSLVHISTALVDLYSRCLEFSDARKVFARMSEKNIVSWTALINGSLTAGDHRLCFELFRSQEMWDHGVNPNRATLLAILSACGQMGAFRHGKQIHGYSFRHDLYSSDMIVAALVDMYTRCRETLASRYGLLVFQSHESRDVVMWSSIIHGHVRNGDVIGALTLFHQMRTEDVIKPNSVTMLAIIRVCTGIGRVWFDLGTWIHTLVIKYGFSSDVVVANSLIDMYAQCGFLNHSIQTFKEMPARDKVSWSSMISSLGYHGRGEEAVSLYRDLSKLDDDSGLIDEITLLAVLSACNHSGLIDDGRAIFNHAVKNHGDLLSSQHYACYADLLGRGGQIEEAHEVVTNTIRPTTCTRMLTSLISACKSDGRFNEAVGLGCKLIEKDPSNPDSYGLLSQVHAENGEWMRAEKLRFLMRRRRLIKCSGRSWIVTN</sequence>
<feature type="repeat" description="PPR" evidence="2">
    <location>
        <begin position="232"/>
        <end position="268"/>
    </location>
</feature>
<keyword evidence="4" id="KW-1185">Reference proteome</keyword>
<dbReference type="GO" id="GO:0099402">
    <property type="term" value="P:plant organ development"/>
    <property type="evidence" value="ECO:0007669"/>
    <property type="project" value="UniProtKB-ARBA"/>
</dbReference>
<evidence type="ECO:0000256" key="1">
    <source>
        <dbReference type="ARBA" id="ARBA00022737"/>
    </source>
</evidence>
<dbReference type="InterPro" id="IPR046848">
    <property type="entry name" value="E_motif"/>
</dbReference>
<feature type="repeat" description="PPR" evidence="2">
    <location>
        <begin position="411"/>
        <end position="445"/>
    </location>
</feature>
<evidence type="ECO:0008006" key="5">
    <source>
        <dbReference type="Google" id="ProtNLM"/>
    </source>
</evidence>
<dbReference type="EMBL" id="LFYR01001429">
    <property type="protein sequence ID" value="KMZ61943.1"/>
    <property type="molecule type" value="Genomic_DNA"/>
</dbReference>
<dbReference type="OrthoDB" id="1871818at2759"/>
<evidence type="ECO:0000313" key="4">
    <source>
        <dbReference type="Proteomes" id="UP000036987"/>
    </source>
</evidence>
<dbReference type="Pfam" id="PF13041">
    <property type="entry name" value="PPR_2"/>
    <property type="match status" value="1"/>
</dbReference>
<dbReference type="GO" id="GO:0009451">
    <property type="term" value="P:RNA modification"/>
    <property type="evidence" value="ECO:0000318"/>
    <property type="project" value="GO_Central"/>
</dbReference>
<dbReference type="OMA" id="IVNCYIQ"/>
<dbReference type="PROSITE" id="PS51375">
    <property type="entry name" value="PPR"/>
    <property type="match status" value="3"/>
</dbReference>
<dbReference type="PANTHER" id="PTHR47926">
    <property type="entry name" value="PENTATRICOPEPTIDE REPEAT-CONTAINING PROTEIN"/>
    <property type="match status" value="1"/>
</dbReference>
<dbReference type="Proteomes" id="UP000036987">
    <property type="component" value="Unassembled WGS sequence"/>
</dbReference>
<dbReference type="InterPro" id="IPR046960">
    <property type="entry name" value="PPR_At4g14850-like_plant"/>
</dbReference>
<proteinExistence type="predicted"/>
<dbReference type="SUPFAM" id="SSF48452">
    <property type="entry name" value="TPR-like"/>
    <property type="match status" value="1"/>
</dbReference>
<dbReference type="FunFam" id="1.25.40.10:FF:000158">
    <property type="entry name" value="pentatricopeptide repeat-containing protein At2g33680"/>
    <property type="match status" value="1"/>
</dbReference>
<dbReference type="GO" id="GO:0003723">
    <property type="term" value="F:RNA binding"/>
    <property type="evidence" value="ECO:0000318"/>
    <property type="project" value="GO_Central"/>
</dbReference>
<gene>
    <name evidence="3" type="ORF">ZOSMA_49G00110</name>
</gene>